<keyword evidence="5" id="KW-1185">Reference proteome</keyword>
<evidence type="ECO:0000256" key="1">
    <source>
        <dbReference type="ARBA" id="ARBA00022737"/>
    </source>
</evidence>
<dbReference type="PROSITE" id="PS50297">
    <property type="entry name" value="ANK_REP_REGION"/>
    <property type="match status" value="2"/>
</dbReference>
<gene>
    <name evidence="4" type="ORF">ODALV1_LOCUS18284</name>
</gene>
<keyword evidence="1" id="KW-0677">Repeat</keyword>
<dbReference type="InterPro" id="IPR002110">
    <property type="entry name" value="Ankyrin_rpt"/>
</dbReference>
<keyword evidence="2 3" id="KW-0040">ANK repeat</keyword>
<dbReference type="PANTHER" id="PTHR24171:SF9">
    <property type="entry name" value="ANKYRIN REPEAT DOMAIN-CONTAINING PROTEIN 39"/>
    <property type="match status" value="1"/>
</dbReference>
<evidence type="ECO:0000256" key="2">
    <source>
        <dbReference type="ARBA" id="ARBA00023043"/>
    </source>
</evidence>
<reference evidence="4 5" key="1">
    <citation type="submission" date="2024-08" db="EMBL/GenBank/DDBJ databases">
        <authorList>
            <person name="Cucini C."/>
            <person name="Frati F."/>
        </authorList>
    </citation>
    <scope>NUCLEOTIDE SEQUENCE [LARGE SCALE GENOMIC DNA]</scope>
</reference>
<feature type="repeat" description="ANK" evidence="3">
    <location>
        <begin position="66"/>
        <end position="98"/>
    </location>
</feature>
<dbReference type="InterPro" id="IPR036770">
    <property type="entry name" value="Ankyrin_rpt-contain_sf"/>
</dbReference>
<comment type="caution">
    <text evidence="4">The sequence shown here is derived from an EMBL/GenBank/DDBJ whole genome shotgun (WGS) entry which is preliminary data.</text>
</comment>
<dbReference type="PRINTS" id="PR01415">
    <property type="entry name" value="ANKYRIN"/>
</dbReference>
<dbReference type="Gene3D" id="1.25.40.20">
    <property type="entry name" value="Ankyrin repeat-containing domain"/>
    <property type="match status" value="1"/>
</dbReference>
<dbReference type="PROSITE" id="PS50088">
    <property type="entry name" value="ANK_REPEAT"/>
    <property type="match status" value="2"/>
</dbReference>
<dbReference type="Proteomes" id="UP001642540">
    <property type="component" value="Unassembled WGS sequence"/>
</dbReference>
<evidence type="ECO:0000256" key="3">
    <source>
        <dbReference type="PROSITE-ProRule" id="PRU00023"/>
    </source>
</evidence>
<name>A0ABP1R735_9HEXA</name>
<feature type="repeat" description="ANK" evidence="3">
    <location>
        <begin position="100"/>
        <end position="132"/>
    </location>
</feature>
<evidence type="ECO:0008006" key="6">
    <source>
        <dbReference type="Google" id="ProtNLM"/>
    </source>
</evidence>
<proteinExistence type="predicted"/>
<evidence type="ECO:0000313" key="5">
    <source>
        <dbReference type="Proteomes" id="UP001642540"/>
    </source>
</evidence>
<dbReference type="PANTHER" id="PTHR24171">
    <property type="entry name" value="ANKYRIN REPEAT DOMAIN-CONTAINING PROTEIN 39-RELATED"/>
    <property type="match status" value="1"/>
</dbReference>
<dbReference type="EMBL" id="CAXLJM020000057">
    <property type="protein sequence ID" value="CAL8118808.1"/>
    <property type="molecule type" value="Genomic_DNA"/>
</dbReference>
<dbReference type="Pfam" id="PF13637">
    <property type="entry name" value="Ank_4"/>
    <property type="match status" value="1"/>
</dbReference>
<accession>A0ABP1R735</accession>
<dbReference type="SUPFAM" id="SSF48403">
    <property type="entry name" value="Ankyrin repeat"/>
    <property type="match status" value="1"/>
</dbReference>
<sequence length="157" mass="17240">MEASKHGHTEDCSCCASAPTNPSVQQSLDELEFERSVWQAAIDNDVDKITKFSKAQKFDPNVTDKYGYTALHYAARNGCLSAAKTLIEFGADCNAQTGSLRATPLHRAVTAKKTEMVQFLVQSGANLKLKDTDGLTPFDRALKEGHQPILNILRKNL</sequence>
<dbReference type="SMART" id="SM00248">
    <property type="entry name" value="ANK"/>
    <property type="match status" value="2"/>
</dbReference>
<protein>
    <recommendedName>
        <fullName evidence="6">Ankyrin repeat domain-containing protein 39</fullName>
    </recommendedName>
</protein>
<organism evidence="4 5">
    <name type="scientific">Orchesella dallaii</name>
    <dbReference type="NCBI Taxonomy" id="48710"/>
    <lineage>
        <taxon>Eukaryota</taxon>
        <taxon>Metazoa</taxon>
        <taxon>Ecdysozoa</taxon>
        <taxon>Arthropoda</taxon>
        <taxon>Hexapoda</taxon>
        <taxon>Collembola</taxon>
        <taxon>Entomobryomorpha</taxon>
        <taxon>Entomobryoidea</taxon>
        <taxon>Orchesellidae</taxon>
        <taxon>Orchesellinae</taxon>
        <taxon>Orchesella</taxon>
    </lineage>
</organism>
<evidence type="ECO:0000313" key="4">
    <source>
        <dbReference type="EMBL" id="CAL8118808.1"/>
    </source>
</evidence>